<protein>
    <submittedName>
        <fullName evidence="1">Uncharacterized protein</fullName>
    </submittedName>
</protein>
<reference evidence="1 2" key="1">
    <citation type="journal article" date="2005" name="Science">
        <title>Genome sequence of Theileria parva, a bovine pathogen that transforms lymphocytes.</title>
        <authorList>
            <person name="Gardner M.J."/>
            <person name="Bishop R."/>
            <person name="Shah T."/>
            <person name="de Villiers E.P."/>
            <person name="Carlton J.M."/>
            <person name="Hall N."/>
            <person name="Ren Q."/>
            <person name="Paulsen I.T."/>
            <person name="Pain A."/>
            <person name="Berriman M."/>
            <person name="Wilson R.J.M."/>
            <person name="Sato S."/>
            <person name="Ralph S.A."/>
            <person name="Mann D.J."/>
            <person name="Xiong Z."/>
            <person name="Shallom S.J."/>
            <person name="Weidman J."/>
            <person name="Jiang L."/>
            <person name="Lynn J."/>
            <person name="Weaver B."/>
            <person name="Shoaibi A."/>
            <person name="Domingo A.R."/>
            <person name="Wasawo D."/>
            <person name="Crabtree J."/>
            <person name="Wortman J.R."/>
            <person name="Haas B."/>
            <person name="Angiuoli S.V."/>
            <person name="Creasy T.H."/>
            <person name="Lu C."/>
            <person name="Suh B."/>
            <person name="Silva J.C."/>
            <person name="Utterback T.R."/>
            <person name="Feldblyum T.V."/>
            <person name="Pertea M."/>
            <person name="Allen J."/>
            <person name="Nierman W.C."/>
            <person name="Taracha E.L.N."/>
            <person name="Salzberg S.L."/>
            <person name="White O.R."/>
            <person name="Fitzhugh H.A."/>
            <person name="Morzaria S."/>
            <person name="Venter J.C."/>
            <person name="Fraser C.M."/>
            <person name="Nene V."/>
        </authorList>
    </citation>
    <scope>NUCLEOTIDE SEQUENCE [LARGE SCALE GENOMIC DNA]</scope>
    <source>
        <strain evidence="1 2">Muguga</strain>
    </source>
</reference>
<dbReference type="OMA" id="GRIFNVR"/>
<comment type="caution">
    <text evidence="1">The sequence shown here is derived from an EMBL/GenBank/DDBJ whole genome shotgun (WGS) entry which is preliminary data.</text>
</comment>
<keyword evidence="2" id="KW-1185">Reference proteome</keyword>
<proteinExistence type="predicted"/>
<dbReference type="RefSeq" id="XP_763161.1">
    <property type="nucleotide sequence ID" value="XM_758068.1"/>
</dbReference>
<dbReference type="EMBL" id="AAGK01000005">
    <property type="protein sequence ID" value="EAN30878.1"/>
    <property type="molecule type" value="Genomic_DNA"/>
</dbReference>
<dbReference type="VEuPathDB" id="PiroplasmaDB:TpMuguga_03g00143"/>
<organism evidence="1 2">
    <name type="scientific">Theileria parva</name>
    <name type="common">East coast fever infection agent</name>
    <dbReference type="NCBI Taxonomy" id="5875"/>
    <lineage>
        <taxon>Eukaryota</taxon>
        <taxon>Sar</taxon>
        <taxon>Alveolata</taxon>
        <taxon>Apicomplexa</taxon>
        <taxon>Aconoidasida</taxon>
        <taxon>Piroplasmida</taxon>
        <taxon>Theileriidae</taxon>
        <taxon>Theileria</taxon>
    </lineage>
</organism>
<dbReference type="AlphaFoldDB" id="Q4N0J3"/>
<gene>
    <name evidence="1" type="ordered locus">TP03_0143</name>
</gene>
<evidence type="ECO:0000313" key="1">
    <source>
        <dbReference type="EMBL" id="EAN30878.1"/>
    </source>
</evidence>
<dbReference type="InParanoid" id="Q4N0J3"/>
<evidence type="ECO:0000313" key="2">
    <source>
        <dbReference type="Proteomes" id="UP000001949"/>
    </source>
</evidence>
<accession>Q4N0J3</accession>
<dbReference type="eggNOG" id="ENOG502QXIR">
    <property type="taxonomic scope" value="Eukaryota"/>
</dbReference>
<dbReference type="KEGG" id="tpv:TP03_0143"/>
<sequence>MLIPRRISDKKCRFTAKKITFLEYQRIKRSELTKNITERKRLGSILFLPEVSDELNYLSHESVQRILHQGSLFHSVTTKLNGVDTLPNNHVNFNQLLGTIENPTKIDDGQDSLHDLLYGRIFNVRCLNNHDLCLLLTYLVDVSEFSDIDSSLLLRVLTQINFTFETLSISEISHILYCITKLEDLKTNFAPFTEITLQISSNTLKFLSTPESVNDLNFNSPSSISKLLYSLTFSKSLSVFYTSNFKLMSEELLSVYLKAYETGPIHSRTDSRDFSLICKSMVKLKLCNYELLSLFSDYYHHQLEAFNSIISEFDKSLELSGLENVSTNLNHNMEKLNFLERVDEKINLGHLFDLLDASEYFGFNHRKLLEALNEYISSYLRLFLTDCTFIKNYFNIYTINRNARRNKLVSLLKNNNYFKNNKLNLQKIYSEVPKVDQTNQFLDPEIISRMQKYVSKRFLFQKFVEEASKYVEVKLPEESIQGSNCPDGSYDEPELIEKFMESTKQLPRVLNFNNIWKVLKLINVEKRTFIIPMAYSYLQESSIIFEELEGPSEDLFGIFRNILENKCQNHLVVIDNFSKIVQMFIEADLKRDYVGLVMFSNMFKILNESYKITPEQFEDLNQCGSISFLREILEDYFKSYKKRKILEFSEIPERKELESMFEYLTKGQVLGDGEKCAEVEVGKMMENMIYVLDSLGDLDENVKKVVDLNEDVFKFVIYNGFMAQMAK</sequence>
<name>Q4N0J3_THEPA</name>
<dbReference type="Proteomes" id="UP000001949">
    <property type="component" value="Unassembled WGS sequence"/>
</dbReference>
<dbReference type="GeneID" id="3500398"/>